<dbReference type="Pfam" id="PF11845">
    <property type="entry name" value="Tll0287-like"/>
    <property type="match status" value="1"/>
</dbReference>
<keyword evidence="10" id="KW-0812">Transmembrane</keyword>
<dbReference type="CDD" id="cd00130">
    <property type="entry name" value="PAS"/>
    <property type="match status" value="2"/>
</dbReference>
<dbReference type="Pfam" id="PF00989">
    <property type="entry name" value="PAS"/>
    <property type="match status" value="1"/>
</dbReference>
<evidence type="ECO:0000256" key="1">
    <source>
        <dbReference type="ARBA" id="ARBA00000085"/>
    </source>
</evidence>
<keyword evidence="6" id="KW-0547">Nucleotide-binding</keyword>
<dbReference type="Gene3D" id="1.10.287.130">
    <property type="match status" value="1"/>
</dbReference>
<dbReference type="Proteomes" id="UP000319783">
    <property type="component" value="Unassembled WGS sequence"/>
</dbReference>
<dbReference type="EC" id="2.7.13.3" evidence="3"/>
<evidence type="ECO:0000256" key="3">
    <source>
        <dbReference type="ARBA" id="ARBA00012438"/>
    </source>
</evidence>
<keyword evidence="10" id="KW-0472">Membrane</keyword>
<dbReference type="Pfam" id="PF00512">
    <property type="entry name" value="HisKA"/>
    <property type="match status" value="1"/>
</dbReference>
<evidence type="ECO:0000256" key="8">
    <source>
        <dbReference type="ARBA" id="ARBA00022840"/>
    </source>
</evidence>
<organism evidence="15 16">
    <name type="scientific">Candidatus Jettenia ecosi</name>
    <dbReference type="NCBI Taxonomy" id="2494326"/>
    <lineage>
        <taxon>Bacteria</taxon>
        <taxon>Pseudomonadati</taxon>
        <taxon>Planctomycetota</taxon>
        <taxon>Candidatus Brocadiia</taxon>
        <taxon>Candidatus Brocadiales</taxon>
        <taxon>Candidatus Brocadiaceae</taxon>
        <taxon>Candidatus Jettenia</taxon>
    </lineage>
</organism>
<dbReference type="SMART" id="SM00091">
    <property type="entry name" value="PAS"/>
    <property type="match status" value="2"/>
</dbReference>
<dbReference type="SMART" id="SM00304">
    <property type="entry name" value="HAMP"/>
    <property type="match status" value="1"/>
</dbReference>
<dbReference type="SMART" id="SM00388">
    <property type="entry name" value="HisKA"/>
    <property type="match status" value="1"/>
</dbReference>
<dbReference type="InterPro" id="IPR005467">
    <property type="entry name" value="His_kinase_dom"/>
</dbReference>
<gene>
    <name evidence="15" type="ORF">JETT_3728</name>
</gene>
<accession>A0A533Q619</accession>
<evidence type="ECO:0000313" key="15">
    <source>
        <dbReference type="EMBL" id="TLD40006.1"/>
    </source>
</evidence>
<protein>
    <recommendedName>
        <fullName evidence="3">histidine kinase</fullName>
        <ecNumber evidence="3">2.7.13.3</ecNumber>
    </recommendedName>
</protein>
<dbReference type="InterPro" id="IPR003018">
    <property type="entry name" value="GAF"/>
</dbReference>
<dbReference type="CDD" id="cd00082">
    <property type="entry name" value="HisKA"/>
    <property type="match status" value="1"/>
</dbReference>
<dbReference type="PROSITE" id="PS50109">
    <property type="entry name" value="HIS_KIN"/>
    <property type="match status" value="1"/>
</dbReference>
<dbReference type="SMART" id="SM00086">
    <property type="entry name" value="PAC"/>
    <property type="match status" value="3"/>
</dbReference>
<feature type="domain" description="PAS" evidence="12">
    <location>
        <begin position="714"/>
        <end position="784"/>
    </location>
</feature>
<dbReference type="InterPro" id="IPR003660">
    <property type="entry name" value="HAMP_dom"/>
</dbReference>
<dbReference type="Gene3D" id="6.10.340.10">
    <property type="match status" value="1"/>
</dbReference>
<dbReference type="SUPFAM" id="SSF55785">
    <property type="entry name" value="PYP-like sensor domain (PAS domain)"/>
    <property type="match status" value="3"/>
</dbReference>
<dbReference type="PRINTS" id="PR00344">
    <property type="entry name" value="BCTRLSENSOR"/>
</dbReference>
<evidence type="ECO:0000259" key="13">
    <source>
        <dbReference type="PROSITE" id="PS50113"/>
    </source>
</evidence>
<evidence type="ECO:0000259" key="11">
    <source>
        <dbReference type="PROSITE" id="PS50109"/>
    </source>
</evidence>
<feature type="domain" description="PAC" evidence="13">
    <location>
        <begin position="354"/>
        <end position="406"/>
    </location>
</feature>
<dbReference type="InterPro" id="IPR035965">
    <property type="entry name" value="PAS-like_dom_sf"/>
</dbReference>
<keyword evidence="7" id="KW-0418">Kinase</keyword>
<evidence type="ECO:0000256" key="5">
    <source>
        <dbReference type="ARBA" id="ARBA00022679"/>
    </source>
</evidence>
<dbReference type="EMBL" id="SULG01000146">
    <property type="protein sequence ID" value="TLD40006.1"/>
    <property type="molecule type" value="Genomic_DNA"/>
</dbReference>
<dbReference type="SUPFAM" id="SSF55781">
    <property type="entry name" value="GAF domain-like"/>
    <property type="match status" value="1"/>
</dbReference>
<dbReference type="InterPro" id="IPR001610">
    <property type="entry name" value="PAC"/>
</dbReference>
<feature type="domain" description="PAC" evidence="13">
    <location>
        <begin position="500"/>
        <end position="552"/>
    </location>
</feature>
<dbReference type="InterPro" id="IPR021796">
    <property type="entry name" value="Tll0287-like_dom"/>
</dbReference>
<evidence type="ECO:0000256" key="4">
    <source>
        <dbReference type="ARBA" id="ARBA00022553"/>
    </source>
</evidence>
<evidence type="ECO:0000256" key="10">
    <source>
        <dbReference type="SAM" id="Phobius"/>
    </source>
</evidence>
<dbReference type="Pfam" id="PF02518">
    <property type="entry name" value="HATPase_c"/>
    <property type="match status" value="1"/>
</dbReference>
<evidence type="ECO:0000256" key="2">
    <source>
        <dbReference type="ARBA" id="ARBA00004370"/>
    </source>
</evidence>
<feature type="transmembrane region" description="Helical" evidence="10">
    <location>
        <begin position="204"/>
        <end position="226"/>
    </location>
</feature>
<evidence type="ECO:0000256" key="6">
    <source>
        <dbReference type="ARBA" id="ARBA00022741"/>
    </source>
</evidence>
<dbReference type="Gene3D" id="3.30.450.40">
    <property type="match status" value="1"/>
</dbReference>
<evidence type="ECO:0000259" key="12">
    <source>
        <dbReference type="PROSITE" id="PS50112"/>
    </source>
</evidence>
<sequence>MKLGTKCALSISITLALILGISFTWIIQRQRYLLKEEIKKQARILVKEVEITRRYLASVQDIINTDPISGNKVFKGLNPAKAGSEISHRISKSTPYIIRQISLKYRNPQNAPDDFETAILKTMEKQKPQDAFSRESLDANNKKILHYIDPLYIEEECLQCHGEPAGELDISGHKKEGYKIGDLRGAISIIAPLEPIYASLKTNIIILIGIASCSIGIVISVTFLLIRKLITRPIAKISHTMSAIASGDLAKRIPMNSRDEIGMLVTSINKMTEDLQKTTVSKAYVDNIIESMIDTLIVVDKNNKIKTVNKSTLKLLGYEEKDLIGKEVSIILHDKGNPIVNRKWDAISNDAVFKDYDITYRNRNNEDIPMHFCGRIMRNHEGEILGIVGVARDMRQIKKLISELSDFREATLYMLSDLEKTRLELEREEKKLELIVTEIGAYLCLIDNNMKIAWANKPFEDRFGKINSFIVPNCHSIFGCGEAPPEDCTASRVFKTGKIQETKRLVIGKDNEKKYYHFISSSIKDAQGNIVQVLELIQDITKMWQMEHQKEIIYNINKIITSGLMPEMFKAISNELKRIIDFDRISIALLDEKTQRFEVLAVDTPYDYTTISEGDWFPKEGSLLERVTFTGKPFIVRDTSKSAFWSDQTLMREGIKSRLGFPLEYKGAIVGTINFGSKRVNNFSEKHFTILEQIAMQLAIAIENTRLFAKTKESEERYRDLYDNAPDIYITNDENGSIINCNQTGAAILGYKKEELIGRHIFEFQTEKTRRIMEELLPKRFSGQLAKGLELQMVKKDGSIIDVSLNDNHICDNSGRIIAIRSVYRDITAKRKLEVQLVAAEKLASLGRVVASVAHEINNPLEGITNYLQLLLENMSKDEEERKYVELVMEGIHRIAGIVRRLLESNLNIMEEKGDHDINHHIQNIVSLLQRKLTQNTITVNQFLDNNLPQIRCHPNQLEQVFTNLILNSIDAMPYGGVINIVTQTENEHLLIRFTDNGYGIPDKDLPKIFEPFFSTKKGTGSGLGLWICYNIITEHAGRFDVKSKLNMGTTIQITLPL</sequence>
<dbReference type="SUPFAM" id="SSF55874">
    <property type="entry name" value="ATPase domain of HSP90 chaperone/DNA topoisomerase II/histidine kinase"/>
    <property type="match status" value="1"/>
</dbReference>
<dbReference type="Pfam" id="PF00672">
    <property type="entry name" value="HAMP"/>
    <property type="match status" value="1"/>
</dbReference>
<dbReference type="PROSITE" id="PS50112">
    <property type="entry name" value="PAS"/>
    <property type="match status" value="2"/>
</dbReference>
<keyword evidence="9" id="KW-0902">Two-component regulatory system</keyword>
<dbReference type="InterPro" id="IPR003594">
    <property type="entry name" value="HATPase_dom"/>
</dbReference>
<evidence type="ECO:0000259" key="14">
    <source>
        <dbReference type="PROSITE" id="PS50885"/>
    </source>
</evidence>
<dbReference type="PROSITE" id="PS50113">
    <property type="entry name" value="PAC"/>
    <property type="match status" value="3"/>
</dbReference>
<feature type="domain" description="Histidine kinase" evidence="11">
    <location>
        <begin position="852"/>
        <end position="1058"/>
    </location>
</feature>
<dbReference type="InterPro" id="IPR004358">
    <property type="entry name" value="Sig_transdc_His_kin-like_C"/>
</dbReference>
<dbReference type="GO" id="GO:0005524">
    <property type="term" value="F:ATP binding"/>
    <property type="evidence" value="ECO:0007669"/>
    <property type="project" value="UniProtKB-KW"/>
</dbReference>
<dbReference type="GO" id="GO:0016020">
    <property type="term" value="C:membrane"/>
    <property type="evidence" value="ECO:0007669"/>
    <property type="project" value="UniProtKB-SubCell"/>
</dbReference>
<dbReference type="PROSITE" id="PS50885">
    <property type="entry name" value="HAMP"/>
    <property type="match status" value="1"/>
</dbReference>
<comment type="subcellular location">
    <subcellularLocation>
        <location evidence="2">Membrane</location>
    </subcellularLocation>
</comment>
<dbReference type="NCBIfam" id="TIGR00229">
    <property type="entry name" value="sensory_box"/>
    <property type="match status" value="2"/>
</dbReference>
<dbReference type="InterPro" id="IPR003661">
    <property type="entry name" value="HisK_dim/P_dom"/>
</dbReference>
<name>A0A533Q619_9BACT</name>
<evidence type="ECO:0000256" key="9">
    <source>
        <dbReference type="ARBA" id="ARBA00023012"/>
    </source>
</evidence>
<dbReference type="PANTHER" id="PTHR43065">
    <property type="entry name" value="SENSOR HISTIDINE KINASE"/>
    <property type="match status" value="1"/>
</dbReference>
<evidence type="ECO:0000313" key="16">
    <source>
        <dbReference type="Proteomes" id="UP000319783"/>
    </source>
</evidence>
<dbReference type="Pfam" id="PF13185">
    <property type="entry name" value="GAF_2"/>
    <property type="match status" value="1"/>
</dbReference>
<dbReference type="InterPro" id="IPR013767">
    <property type="entry name" value="PAS_fold"/>
</dbReference>
<dbReference type="InterPro" id="IPR036097">
    <property type="entry name" value="HisK_dim/P_sf"/>
</dbReference>
<dbReference type="SUPFAM" id="SSF158472">
    <property type="entry name" value="HAMP domain-like"/>
    <property type="match status" value="1"/>
</dbReference>
<dbReference type="Pfam" id="PF13426">
    <property type="entry name" value="PAS_9"/>
    <property type="match status" value="2"/>
</dbReference>
<dbReference type="SMART" id="SM00387">
    <property type="entry name" value="HATPase_c"/>
    <property type="match status" value="1"/>
</dbReference>
<feature type="domain" description="HAMP" evidence="14">
    <location>
        <begin position="228"/>
        <end position="280"/>
    </location>
</feature>
<dbReference type="AlphaFoldDB" id="A0A533Q619"/>
<keyword evidence="4" id="KW-0597">Phosphoprotein</keyword>
<dbReference type="InterPro" id="IPR000014">
    <property type="entry name" value="PAS"/>
</dbReference>
<dbReference type="InterPro" id="IPR036890">
    <property type="entry name" value="HATPase_C_sf"/>
</dbReference>
<dbReference type="CDD" id="cd06225">
    <property type="entry name" value="HAMP"/>
    <property type="match status" value="1"/>
</dbReference>
<dbReference type="PANTHER" id="PTHR43065:SF10">
    <property type="entry name" value="PEROXIDE STRESS-ACTIVATED HISTIDINE KINASE MAK3"/>
    <property type="match status" value="1"/>
</dbReference>
<dbReference type="Gene3D" id="3.30.565.10">
    <property type="entry name" value="Histidine kinase-like ATPase, C-terminal domain"/>
    <property type="match status" value="1"/>
</dbReference>
<reference evidence="15 16" key="1">
    <citation type="submission" date="2019-04" db="EMBL/GenBank/DDBJ databases">
        <title>Genome of a novel bacterium Candidatus Jettenia ecosi reconstructed from metagenome of an anammox bioreactor.</title>
        <authorList>
            <person name="Mardanov A.V."/>
            <person name="Beletsky A.V."/>
            <person name="Ravin N.V."/>
            <person name="Botchkova E.A."/>
            <person name="Litti Y.V."/>
            <person name="Nozhevnikova A.N."/>
        </authorList>
    </citation>
    <scope>NUCLEOTIDE SEQUENCE [LARGE SCALE GENOMIC DNA]</scope>
    <source>
        <strain evidence="15">J2</strain>
    </source>
</reference>
<evidence type="ECO:0000256" key="7">
    <source>
        <dbReference type="ARBA" id="ARBA00022777"/>
    </source>
</evidence>
<dbReference type="GO" id="GO:0006355">
    <property type="term" value="P:regulation of DNA-templated transcription"/>
    <property type="evidence" value="ECO:0007669"/>
    <property type="project" value="InterPro"/>
</dbReference>
<proteinExistence type="predicted"/>
<comment type="caution">
    <text evidence="15">The sequence shown here is derived from an EMBL/GenBank/DDBJ whole genome shotgun (WGS) entry which is preliminary data.</text>
</comment>
<dbReference type="GO" id="GO:0000155">
    <property type="term" value="F:phosphorelay sensor kinase activity"/>
    <property type="evidence" value="ECO:0007669"/>
    <property type="project" value="InterPro"/>
</dbReference>
<keyword evidence="5" id="KW-0808">Transferase</keyword>
<keyword evidence="10" id="KW-1133">Transmembrane helix</keyword>
<dbReference type="SUPFAM" id="SSF47384">
    <property type="entry name" value="Homodimeric domain of signal transducing histidine kinase"/>
    <property type="match status" value="1"/>
</dbReference>
<feature type="domain" description="PAC" evidence="13">
    <location>
        <begin position="787"/>
        <end position="839"/>
    </location>
</feature>
<comment type="catalytic activity">
    <reaction evidence="1">
        <text>ATP + protein L-histidine = ADP + protein N-phospho-L-histidine.</text>
        <dbReference type="EC" id="2.7.13.3"/>
    </reaction>
</comment>
<dbReference type="Gene3D" id="3.30.450.20">
    <property type="entry name" value="PAS domain"/>
    <property type="match status" value="3"/>
</dbReference>
<dbReference type="InterPro" id="IPR000700">
    <property type="entry name" value="PAS-assoc_C"/>
</dbReference>
<dbReference type="InterPro" id="IPR029016">
    <property type="entry name" value="GAF-like_dom_sf"/>
</dbReference>
<keyword evidence="8" id="KW-0067">ATP-binding</keyword>
<dbReference type="SMART" id="SM00065">
    <property type="entry name" value="GAF"/>
    <property type="match status" value="1"/>
</dbReference>
<feature type="domain" description="PAS" evidence="12">
    <location>
        <begin position="281"/>
        <end position="335"/>
    </location>
</feature>